<keyword evidence="7" id="KW-0067">ATP-binding</keyword>
<feature type="compositionally biased region" description="Basic and acidic residues" evidence="11">
    <location>
        <begin position="202"/>
        <end position="227"/>
    </location>
</feature>
<feature type="domain" description="ATP-dependent DNA ligase family profile" evidence="12">
    <location>
        <begin position="678"/>
        <end position="733"/>
    </location>
</feature>
<comment type="similarity">
    <text evidence="1">Belongs to the ATP-dependent DNA ligase family.</text>
</comment>
<dbReference type="Gene3D" id="2.40.50.140">
    <property type="entry name" value="Nucleic acid-binding proteins"/>
    <property type="match status" value="1"/>
</dbReference>
<evidence type="ECO:0000256" key="10">
    <source>
        <dbReference type="ARBA" id="ARBA00023306"/>
    </source>
</evidence>
<accession>A0ABM0MD99</accession>
<feature type="compositionally biased region" description="Basic and acidic residues" evidence="11">
    <location>
        <begin position="317"/>
        <end position="357"/>
    </location>
</feature>
<dbReference type="InterPro" id="IPR012340">
    <property type="entry name" value="NA-bd_OB-fold"/>
</dbReference>
<feature type="compositionally biased region" description="Polar residues" evidence="11">
    <location>
        <begin position="157"/>
        <end position="168"/>
    </location>
</feature>
<evidence type="ECO:0000256" key="2">
    <source>
        <dbReference type="ARBA" id="ARBA00022598"/>
    </source>
</evidence>
<feature type="compositionally biased region" description="Acidic residues" evidence="11">
    <location>
        <begin position="61"/>
        <end position="70"/>
    </location>
</feature>
<keyword evidence="3" id="KW-0132">Cell division</keyword>
<dbReference type="CDD" id="cd07969">
    <property type="entry name" value="OBF_DNA_ligase_I"/>
    <property type="match status" value="1"/>
</dbReference>
<dbReference type="InterPro" id="IPR012310">
    <property type="entry name" value="DNA_ligase_ATP-dep_cent"/>
</dbReference>
<organism evidence="13 14">
    <name type="scientific">Saccoglossus kowalevskii</name>
    <name type="common">Acorn worm</name>
    <dbReference type="NCBI Taxonomy" id="10224"/>
    <lineage>
        <taxon>Eukaryota</taxon>
        <taxon>Metazoa</taxon>
        <taxon>Hemichordata</taxon>
        <taxon>Enteropneusta</taxon>
        <taxon>Harrimaniidae</taxon>
        <taxon>Saccoglossus</taxon>
    </lineage>
</organism>
<feature type="region of interest" description="Disordered" evidence="11">
    <location>
        <begin position="831"/>
        <end position="868"/>
    </location>
</feature>
<evidence type="ECO:0000256" key="6">
    <source>
        <dbReference type="ARBA" id="ARBA00022763"/>
    </source>
</evidence>
<dbReference type="SUPFAM" id="SSF56091">
    <property type="entry name" value="DNA ligase/mRNA capping enzyme, catalytic domain"/>
    <property type="match status" value="1"/>
</dbReference>
<dbReference type="PROSITE" id="PS50160">
    <property type="entry name" value="DNA_LIGASE_A3"/>
    <property type="match status" value="1"/>
</dbReference>
<evidence type="ECO:0000259" key="12">
    <source>
        <dbReference type="PROSITE" id="PS50160"/>
    </source>
</evidence>
<dbReference type="InterPro" id="IPR050191">
    <property type="entry name" value="ATP-dep_DNA_ligase"/>
</dbReference>
<dbReference type="Pfam" id="PF04675">
    <property type="entry name" value="DNA_ligase_A_N"/>
    <property type="match status" value="1"/>
</dbReference>
<dbReference type="InterPro" id="IPR012308">
    <property type="entry name" value="DNA_ligase_ATP-dep_N"/>
</dbReference>
<dbReference type="PROSITE" id="PS00697">
    <property type="entry name" value="DNA_LIGASE_A1"/>
    <property type="match status" value="1"/>
</dbReference>
<feature type="compositionally biased region" description="Low complexity" evidence="11">
    <location>
        <begin position="36"/>
        <end position="49"/>
    </location>
</feature>
<evidence type="ECO:0000256" key="5">
    <source>
        <dbReference type="ARBA" id="ARBA00022741"/>
    </source>
</evidence>
<feature type="compositionally biased region" description="Basic residues" evidence="11">
    <location>
        <begin position="250"/>
        <end position="260"/>
    </location>
</feature>
<protein>
    <submittedName>
        <fullName evidence="14">DNA ligase 1-like</fullName>
    </submittedName>
</protein>
<feature type="compositionally biased region" description="Basic and acidic residues" evidence="11">
    <location>
        <begin position="71"/>
        <end position="115"/>
    </location>
</feature>
<keyword evidence="9" id="KW-0234">DNA repair</keyword>
<dbReference type="Gene3D" id="1.10.3260.10">
    <property type="entry name" value="DNA ligase, ATP-dependent, N-terminal domain"/>
    <property type="match status" value="1"/>
</dbReference>
<feature type="region of interest" description="Disordered" evidence="11">
    <location>
        <begin position="1"/>
        <end position="375"/>
    </location>
</feature>
<name>A0ABM0MD99_SACKO</name>
<dbReference type="InterPro" id="IPR036599">
    <property type="entry name" value="DNA_ligase_N_sf"/>
</dbReference>
<dbReference type="GeneID" id="100374777"/>
<keyword evidence="4" id="KW-0235">DNA replication</keyword>
<dbReference type="Pfam" id="PF04679">
    <property type="entry name" value="DNA_ligase_A_C"/>
    <property type="match status" value="1"/>
</dbReference>
<evidence type="ECO:0000256" key="11">
    <source>
        <dbReference type="SAM" id="MobiDB-lite"/>
    </source>
</evidence>
<dbReference type="Proteomes" id="UP000694865">
    <property type="component" value="Unplaced"/>
</dbReference>
<dbReference type="InterPro" id="IPR016059">
    <property type="entry name" value="DNA_ligase_ATP-dep_CS"/>
</dbReference>
<keyword evidence="6" id="KW-0227">DNA damage</keyword>
<dbReference type="InterPro" id="IPR012309">
    <property type="entry name" value="DNA_ligase_ATP-dep_C"/>
</dbReference>
<feature type="compositionally biased region" description="Basic and acidic residues" evidence="11">
    <location>
        <begin position="18"/>
        <end position="30"/>
    </location>
</feature>
<feature type="compositionally biased region" description="Basic and acidic residues" evidence="11">
    <location>
        <begin position="169"/>
        <end position="193"/>
    </location>
</feature>
<evidence type="ECO:0000256" key="8">
    <source>
        <dbReference type="ARBA" id="ARBA00023172"/>
    </source>
</evidence>
<gene>
    <name evidence="14" type="primary">LOC100374777</name>
</gene>
<keyword evidence="2" id="KW-0436">Ligase</keyword>
<keyword evidence="10" id="KW-0131">Cell cycle</keyword>
<sequence length="868" mass="98238">MAQRSIASFFASPKPKPGKQEPGVKTEKPPLKSKNRSSPPSKKSPVKLQPPKKKARRILESDDEEEEEENEVVKETKDVEMEKEQADDKPKVTKSSDEEKQSDDQSEKSQDENDIRSPGLVKYTYSTKSPRGIPLRKTARKHMRKVTPEKPVKVVENGTSCKESTPVQKETEKDENEKDEEKEKVEKEVKTGNDEEEEMELDEKQINKEEKTAKSDDGKMIKKETKIKTPKTKVKQEVSSEEDSTECDKKTKHKKEKKTKVKEENSDDEQQSSKKEKNKSKKRKKIEEEEETETMATVKKEKIKSPIHNFFASRPAKKSDTTSVKEEKPKPEVKKEKKEEKSDEDIKEKKQKDEKPAKSVFGMQKPSSKDNAYEPYKEKYHPIDDACWKRGEKVPYLAVARTFEAIEEITARLKIVNILGNFFRSVIVLSPDDLLYCLYLCLNKLAPAYEGIELGLGETVLMKTIAQATGRSLDKIKIDTAEKGDIGLVAESSRSNQRTMFAPPKLTAYGVFTKLKDISSMTGNASMSRKIDKIKGMFVACRFSEARYLIRSLTGKLRIGLAEQSVLAALGRAVALTPPGQSFPPEILDAGKGMSAESLKKKLEESVLIIKTTYCEMPNYDMIIPTLLKEGIEELPKHCKLTPGIPLKPMLAHPTKGVTEVLSRFEDAAFTCEYKYDGERAQVNKISLQASLPLKKDYLEGVGDTLDVVVLGGYHGRGKRTGTYGGFLLACYDDETEEFQTICKIGTGFKDEELEQHSTFFKDHIIEKPKAYYRWDSSVEPNHWFDAVQVWEIKAADLSISPVHKAGAGIVDPEKGISLRFPRFLRIRDDKKPEEATSASQVADMYRKQDQVMNNTKAGSKNDDEEFY</sequence>
<keyword evidence="5" id="KW-0547">Nucleotide-binding</keyword>
<dbReference type="Gene3D" id="3.30.470.30">
    <property type="entry name" value="DNA ligase/mRNA capping enzyme"/>
    <property type="match status" value="1"/>
</dbReference>
<dbReference type="PANTHER" id="PTHR45674:SF4">
    <property type="entry name" value="DNA LIGASE 1"/>
    <property type="match status" value="1"/>
</dbReference>
<dbReference type="PANTHER" id="PTHR45674">
    <property type="entry name" value="DNA LIGASE 1/3 FAMILY MEMBER"/>
    <property type="match status" value="1"/>
</dbReference>
<evidence type="ECO:0000256" key="3">
    <source>
        <dbReference type="ARBA" id="ARBA00022618"/>
    </source>
</evidence>
<evidence type="ECO:0000256" key="7">
    <source>
        <dbReference type="ARBA" id="ARBA00022840"/>
    </source>
</evidence>
<evidence type="ECO:0000256" key="1">
    <source>
        <dbReference type="ARBA" id="ARBA00007572"/>
    </source>
</evidence>
<evidence type="ECO:0000256" key="9">
    <source>
        <dbReference type="ARBA" id="ARBA00023204"/>
    </source>
</evidence>
<evidence type="ECO:0000313" key="13">
    <source>
        <dbReference type="Proteomes" id="UP000694865"/>
    </source>
</evidence>
<dbReference type="SUPFAM" id="SSF50249">
    <property type="entry name" value="Nucleic acid-binding proteins"/>
    <property type="match status" value="1"/>
</dbReference>
<reference evidence="14" key="1">
    <citation type="submission" date="2025-08" db="UniProtKB">
        <authorList>
            <consortium name="RefSeq"/>
        </authorList>
    </citation>
    <scope>IDENTIFICATION</scope>
    <source>
        <tissue evidence="14">Testes</tissue>
    </source>
</reference>
<keyword evidence="13" id="KW-1185">Reference proteome</keyword>
<evidence type="ECO:0000256" key="4">
    <source>
        <dbReference type="ARBA" id="ARBA00022705"/>
    </source>
</evidence>
<dbReference type="RefSeq" id="XP_006817990.1">
    <property type="nucleotide sequence ID" value="XM_006817927.1"/>
</dbReference>
<dbReference type="SUPFAM" id="SSF117018">
    <property type="entry name" value="ATP-dependent DNA ligase DNA-binding domain"/>
    <property type="match status" value="1"/>
</dbReference>
<evidence type="ECO:0000313" key="14">
    <source>
        <dbReference type="RefSeq" id="XP_006817990.1"/>
    </source>
</evidence>
<proteinExistence type="inferred from homology"/>
<keyword evidence="8" id="KW-0233">DNA recombination</keyword>